<dbReference type="SUPFAM" id="SSF54160">
    <property type="entry name" value="Chromo domain-like"/>
    <property type="match status" value="1"/>
</dbReference>
<reference evidence="3" key="1">
    <citation type="submission" date="2016-04" db="EMBL/GenBank/DDBJ databases">
        <title>Cephalotus genome sequencing.</title>
        <authorList>
            <person name="Fukushima K."/>
            <person name="Hasebe M."/>
            <person name="Fang X."/>
        </authorList>
    </citation>
    <scope>NUCLEOTIDE SEQUENCE [LARGE SCALE GENOMIC DNA]</scope>
    <source>
        <strain evidence="3">cv. St1</strain>
    </source>
</reference>
<proteinExistence type="predicted"/>
<keyword evidence="3" id="KW-1185">Reference proteome</keyword>
<gene>
    <name evidence="2" type="ORF">CFOL_v3_11786</name>
</gene>
<dbReference type="AlphaFoldDB" id="A0A1Q3BKM9"/>
<dbReference type="PANTHER" id="PTHR46148">
    <property type="entry name" value="CHROMO DOMAIN-CONTAINING PROTEIN"/>
    <property type="match status" value="1"/>
</dbReference>
<comment type="caution">
    <text evidence="2">The sequence shown here is derived from an EMBL/GenBank/DDBJ whole genome shotgun (WGS) entry which is preliminary data.</text>
</comment>
<feature type="domain" description="Tf2-1-like SH3-like" evidence="1">
    <location>
        <begin position="5"/>
        <end position="61"/>
    </location>
</feature>
<accession>A0A1Q3BKM9</accession>
<evidence type="ECO:0000313" key="2">
    <source>
        <dbReference type="EMBL" id="GAV68283.1"/>
    </source>
</evidence>
<dbReference type="InterPro" id="IPR016197">
    <property type="entry name" value="Chromo-like_dom_sf"/>
</dbReference>
<organism evidence="2 3">
    <name type="scientific">Cephalotus follicularis</name>
    <name type="common">Albany pitcher plant</name>
    <dbReference type="NCBI Taxonomy" id="3775"/>
    <lineage>
        <taxon>Eukaryota</taxon>
        <taxon>Viridiplantae</taxon>
        <taxon>Streptophyta</taxon>
        <taxon>Embryophyta</taxon>
        <taxon>Tracheophyta</taxon>
        <taxon>Spermatophyta</taxon>
        <taxon>Magnoliopsida</taxon>
        <taxon>eudicotyledons</taxon>
        <taxon>Gunneridae</taxon>
        <taxon>Pentapetalae</taxon>
        <taxon>rosids</taxon>
        <taxon>fabids</taxon>
        <taxon>Oxalidales</taxon>
        <taxon>Cephalotaceae</taxon>
        <taxon>Cephalotus</taxon>
    </lineage>
</organism>
<evidence type="ECO:0000259" key="1">
    <source>
        <dbReference type="Pfam" id="PF24626"/>
    </source>
</evidence>
<dbReference type="InterPro" id="IPR056924">
    <property type="entry name" value="SH3_Tf2-1"/>
</dbReference>
<dbReference type="PANTHER" id="PTHR46148:SF52">
    <property type="entry name" value="OS04G0603800 PROTEIN"/>
    <property type="match status" value="1"/>
</dbReference>
<evidence type="ECO:0000313" key="3">
    <source>
        <dbReference type="Proteomes" id="UP000187406"/>
    </source>
</evidence>
<dbReference type="EMBL" id="BDDD01000627">
    <property type="protein sequence ID" value="GAV68283.1"/>
    <property type="molecule type" value="Genomic_DNA"/>
</dbReference>
<name>A0A1Q3BKM9_CEPFO</name>
<dbReference type="OrthoDB" id="5554229at2759"/>
<dbReference type="InParanoid" id="A0A1Q3BKM9"/>
<protein>
    <submittedName>
        <fullName evidence="2">Chromo domain-containing protein</fullName>
    </submittedName>
</protein>
<sequence length="184" mass="21190">MVKLQPYRQQTAASRHSNKLSPKFYVPCRVEEKIGAVAYHLQLPSTSKIHPVFHISKLKPFMGSLPLDYIALPTTISLDKPLISRLAIVGRRTILRQGKWIDQILVQWQDTPLEDATWDDTQEFRKLYPTTDLEDKVLLQEERNDALPISIGPGLLKGDSREQTLLSRPKWETRIPMKLMDYVA</sequence>
<dbReference type="Proteomes" id="UP000187406">
    <property type="component" value="Unassembled WGS sequence"/>
</dbReference>
<dbReference type="Pfam" id="PF24626">
    <property type="entry name" value="SH3_Tf2-1"/>
    <property type="match status" value="1"/>
</dbReference>